<dbReference type="AlphaFoldDB" id="A0A1Z5HPH3"/>
<protein>
    <recommendedName>
        <fullName evidence="3">Transposase IS116/IS110/IS902 family protein</fullName>
    </recommendedName>
</protein>
<dbReference type="EMBL" id="BDGJ01000010">
    <property type="protein sequence ID" value="GAW91195.1"/>
    <property type="molecule type" value="Genomic_DNA"/>
</dbReference>
<sequence>MAMQLIGERTGNNPFKHYYQRLLAGNPMPNPPKVALGHVASKLVTVMYVCMRRREAYDENKLFRHMGVIKAI</sequence>
<reference evidence="2" key="1">
    <citation type="journal article" date="2017" name="Appl. Environ. Microbiol.">
        <title>Genomic analysis of Calderihabitans maritimus KKC1, a thermophilic hydrogenogenic carboxydotrophic bacterium isolated from marine sediment.</title>
        <authorList>
            <person name="Omae K."/>
            <person name="Yoneda Y."/>
            <person name="Fukuyama Y."/>
            <person name="Yoshida T."/>
            <person name="Sako Y."/>
        </authorList>
    </citation>
    <scope>NUCLEOTIDE SEQUENCE [LARGE SCALE GENOMIC DNA]</scope>
    <source>
        <strain evidence="2">KKC1</strain>
    </source>
</reference>
<evidence type="ECO:0000313" key="2">
    <source>
        <dbReference type="Proteomes" id="UP000197032"/>
    </source>
</evidence>
<keyword evidence="2" id="KW-1185">Reference proteome</keyword>
<evidence type="ECO:0008006" key="3">
    <source>
        <dbReference type="Google" id="ProtNLM"/>
    </source>
</evidence>
<proteinExistence type="predicted"/>
<organism evidence="1 2">
    <name type="scientific">Calderihabitans maritimus</name>
    <dbReference type="NCBI Taxonomy" id="1246530"/>
    <lineage>
        <taxon>Bacteria</taxon>
        <taxon>Bacillati</taxon>
        <taxon>Bacillota</taxon>
        <taxon>Clostridia</taxon>
        <taxon>Neomoorellales</taxon>
        <taxon>Calderihabitantaceae</taxon>
        <taxon>Calderihabitans</taxon>
    </lineage>
</organism>
<comment type="caution">
    <text evidence="1">The sequence shown here is derived from an EMBL/GenBank/DDBJ whole genome shotgun (WGS) entry which is preliminary data.</text>
</comment>
<dbReference type="RefSeq" id="WP_192868022.1">
    <property type="nucleotide sequence ID" value="NZ_BDGJ01000010.1"/>
</dbReference>
<accession>A0A1Z5HPH3</accession>
<name>A0A1Z5HPH3_9FIRM</name>
<gene>
    <name evidence="1" type="ORF">KKC1_03570</name>
</gene>
<dbReference type="Proteomes" id="UP000197032">
    <property type="component" value="Unassembled WGS sequence"/>
</dbReference>
<evidence type="ECO:0000313" key="1">
    <source>
        <dbReference type="EMBL" id="GAW91195.1"/>
    </source>
</evidence>